<feature type="transmembrane region" description="Helical" evidence="7">
    <location>
        <begin position="268"/>
        <end position="296"/>
    </location>
</feature>
<dbReference type="Pfam" id="PF01554">
    <property type="entry name" value="MatE"/>
    <property type="match status" value="2"/>
</dbReference>
<dbReference type="Proteomes" id="UP001318682">
    <property type="component" value="Chromosome"/>
</dbReference>
<dbReference type="PANTHER" id="PTHR43549">
    <property type="entry name" value="MULTIDRUG RESISTANCE PROTEIN YPNP-RELATED"/>
    <property type="match status" value="1"/>
</dbReference>
<dbReference type="InterPro" id="IPR002528">
    <property type="entry name" value="MATE_fam"/>
</dbReference>
<reference evidence="8 9" key="1">
    <citation type="submission" date="2015-07" db="EMBL/GenBank/DDBJ databases">
        <authorList>
            <person name="Voget S."/>
            <person name="Dogs M."/>
            <person name="Brinkhoff T.H."/>
            <person name="Daniel R."/>
        </authorList>
    </citation>
    <scope>NUCLEOTIDE SEQUENCE [LARGE SCALE GENOMIC DNA]</scope>
    <source>
        <strain evidence="8 9">B14</strain>
    </source>
</reference>
<keyword evidence="2" id="KW-0813">Transport</keyword>
<evidence type="ECO:0000256" key="4">
    <source>
        <dbReference type="ARBA" id="ARBA00022692"/>
    </source>
</evidence>
<feature type="transmembrane region" description="Helical" evidence="7">
    <location>
        <begin position="350"/>
        <end position="374"/>
    </location>
</feature>
<accession>A0ABZ2BVX4</accession>
<dbReference type="RefSeq" id="WP_262386498.1">
    <property type="nucleotide sequence ID" value="NZ_CP143423.1"/>
</dbReference>
<keyword evidence="3" id="KW-1003">Cell membrane</keyword>
<keyword evidence="4 7" id="KW-0812">Transmembrane</keyword>
<keyword evidence="6 7" id="KW-0472">Membrane</keyword>
<feature type="transmembrane region" description="Helical" evidence="7">
    <location>
        <begin position="93"/>
        <end position="115"/>
    </location>
</feature>
<dbReference type="PANTHER" id="PTHR43549:SF2">
    <property type="entry name" value="MULTIDRUG RESISTANCE PROTEIN NORM-RELATED"/>
    <property type="match status" value="1"/>
</dbReference>
<feature type="transmembrane region" description="Helical" evidence="7">
    <location>
        <begin position="316"/>
        <end position="338"/>
    </location>
</feature>
<feature type="transmembrane region" description="Helical" evidence="7">
    <location>
        <begin position="46"/>
        <end position="72"/>
    </location>
</feature>
<evidence type="ECO:0000256" key="7">
    <source>
        <dbReference type="SAM" id="Phobius"/>
    </source>
</evidence>
<name>A0ABZ2BVX4_9RHOB</name>
<evidence type="ECO:0000256" key="1">
    <source>
        <dbReference type="ARBA" id="ARBA00004651"/>
    </source>
</evidence>
<protein>
    <submittedName>
        <fullName evidence="8">Multidrug export protein MepA</fullName>
    </submittedName>
</protein>
<gene>
    <name evidence="8" type="primary">mepA_1</name>
    <name evidence="8" type="ORF">ROLI_026330</name>
</gene>
<feature type="transmembrane region" description="Helical" evidence="7">
    <location>
        <begin position="168"/>
        <end position="189"/>
    </location>
</feature>
<comment type="subcellular location">
    <subcellularLocation>
        <location evidence="1">Cell membrane</location>
        <topology evidence="1">Multi-pass membrane protein</topology>
    </subcellularLocation>
</comment>
<feature type="transmembrane region" description="Helical" evidence="7">
    <location>
        <begin position="386"/>
        <end position="407"/>
    </location>
</feature>
<feature type="transmembrane region" description="Helical" evidence="7">
    <location>
        <begin position="235"/>
        <end position="256"/>
    </location>
</feature>
<reference evidence="9" key="2">
    <citation type="submission" date="2024-01" db="EMBL/GenBank/DDBJ databases">
        <title>Roseobacter fucihabitans sp. nov., isolated from the brown alga Fucus spiralis.</title>
        <authorList>
            <person name="Hahnke S."/>
            <person name="Berger M."/>
            <person name="Schlingloff A."/>
            <person name="Athale I."/>
            <person name="Neumann-Schaal M."/>
            <person name="Adenaya A."/>
            <person name="Poehlein A."/>
            <person name="Daniel R."/>
            <person name="Pertersen J."/>
            <person name="Brinkhoff T."/>
        </authorList>
    </citation>
    <scope>NUCLEOTIDE SEQUENCE [LARGE SCALE GENOMIC DNA]</scope>
    <source>
        <strain evidence="9">B14</strain>
    </source>
</reference>
<keyword evidence="9" id="KW-1185">Reference proteome</keyword>
<proteinExistence type="predicted"/>
<evidence type="ECO:0000313" key="8">
    <source>
        <dbReference type="EMBL" id="WVX49538.1"/>
    </source>
</evidence>
<dbReference type="InterPro" id="IPR052031">
    <property type="entry name" value="Membrane_Transporter-Flippase"/>
</dbReference>
<feature type="transmembrane region" description="Helical" evidence="7">
    <location>
        <begin position="135"/>
        <end position="156"/>
    </location>
</feature>
<dbReference type="EMBL" id="CP143423">
    <property type="protein sequence ID" value="WVX49538.1"/>
    <property type="molecule type" value="Genomic_DNA"/>
</dbReference>
<organism evidence="8 9">
    <name type="scientific">Roseobacter fucihabitans</name>
    <dbReference type="NCBI Taxonomy" id="1537242"/>
    <lineage>
        <taxon>Bacteria</taxon>
        <taxon>Pseudomonadati</taxon>
        <taxon>Pseudomonadota</taxon>
        <taxon>Alphaproteobacteria</taxon>
        <taxon>Rhodobacterales</taxon>
        <taxon>Roseobacteraceae</taxon>
        <taxon>Roseobacter</taxon>
    </lineage>
</organism>
<feature type="transmembrane region" description="Helical" evidence="7">
    <location>
        <begin position="195"/>
        <end position="214"/>
    </location>
</feature>
<evidence type="ECO:0000313" key="9">
    <source>
        <dbReference type="Proteomes" id="UP001318682"/>
    </source>
</evidence>
<evidence type="ECO:0000256" key="6">
    <source>
        <dbReference type="ARBA" id="ARBA00023136"/>
    </source>
</evidence>
<sequence length="463" mass="48163">MTQGRFLTGSTMGHVVRMTATGAMGITFVFLVDAANLLWISQLGDATLVAAIGFAFAVQFFSVSSGVGLMIAATALVSRSIGAGQRDAAREQAGAAIIIAATIQGLVATLVVLLRHDLIALAGATGETAALAARYLAFTMPSLVFMAVGMIASGVLRADGFGAKAMYVTLLSGSLLMVIDPILILGLGLGLDGAAIGLFSFRIALMGLGLYFAAHQHGLIALPSRSRLARVLRPYMLVALPAIATQMATPAGNYFLTIVMAPFGDDAVAAWAVVGRLTVVAFGGVFALSGAVGGIFGQNFGAGQYDRLRSTYRDALIFCLAYTMATWGVLFLATPYVIAAFGLTGQGAEVLYAFSTIGVGGFIFIGALFVSNAAFNNLGRPGRSTLVNWTKDGVLSWPAAAFLATIYGAPGVIYGQAAASALVGLLSALWGWHFVRGLRADAPDPLDLPAARPYPNPDRYRRD</sequence>
<evidence type="ECO:0000256" key="3">
    <source>
        <dbReference type="ARBA" id="ARBA00022475"/>
    </source>
</evidence>
<feature type="transmembrane region" description="Helical" evidence="7">
    <location>
        <begin position="20"/>
        <end position="40"/>
    </location>
</feature>
<evidence type="ECO:0000256" key="5">
    <source>
        <dbReference type="ARBA" id="ARBA00022989"/>
    </source>
</evidence>
<evidence type="ECO:0000256" key="2">
    <source>
        <dbReference type="ARBA" id="ARBA00022448"/>
    </source>
</evidence>
<feature type="transmembrane region" description="Helical" evidence="7">
    <location>
        <begin position="413"/>
        <end position="432"/>
    </location>
</feature>
<keyword evidence="5 7" id="KW-1133">Transmembrane helix</keyword>